<dbReference type="OrthoDB" id="3224178at2759"/>
<proteinExistence type="predicted"/>
<feature type="chain" id="PRO_5040258133" description="Protein kinase domain-containing protein" evidence="1">
    <location>
        <begin position="20"/>
        <end position="404"/>
    </location>
</feature>
<feature type="signal peptide" evidence="1">
    <location>
        <begin position="1"/>
        <end position="19"/>
    </location>
</feature>
<keyword evidence="3" id="KW-1185">Reference proteome</keyword>
<evidence type="ECO:0008006" key="4">
    <source>
        <dbReference type="Google" id="ProtNLM"/>
    </source>
</evidence>
<dbReference type="EMBL" id="MU150367">
    <property type="protein sequence ID" value="KAF9457535.1"/>
    <property type="molecule type" value="Genomic_DNA"/>
</dbReference>
<gene>
    <name evidence="2" type="ORF">BDZ94DRAFT_1272858</name>
</gene>
<dbReference type="SUPFAM" id="SSF56112">
    <property type="entry name" value="Protein kinase-like (PK-like)"/>
    <property type="match status" value="1"/>
</dbReference>
<organism evidence="2 3">
    <name type="scientific">Collybia nuda</name>
    <dbReference type="NCBI Taxonomy" id="64659"/>
    <lineage>
        <taxon>Eukaryota</taxon>
        <taxon>Fungi</taxon>
        <taxon>Dikarya</taxon>
        <taxon>Basidiomycota</taxon>
        <taxon>Agaricomycotina</taxon>
        <taxon>Agaricomycetes</taxon>
        <taxon>Agaricomycetidae</taxon>
        <taxon>Agaricales</taxon>
        <taxon>Tricholomatineae</taxon>
        <taxon>Clitocybaceae</taxon>
        <taxon>Collybia</taxon>
    </lineage>
</organism>
<evidence type="ECO:0000313" key="2">
    <source>
        <dbReference type="EMBL" id="KAF9457535.1"/>
    </source>
</evidence>
<evidence type="ECO:0000313" key="3">
    <source>
        <dbReference type="Proteomes" id="UP000807353"/>
    </source>
</evidence>
<name>A0A9P5XXL5_9AGAR</name>
<accession>A0A9P5XXL5</accession>
<protein>
    <recommendedName>
        <fullName evidence="4">Protein kinase domain-containing protein</fullName>
    </recommendedName>
</protein>
<dbReference type="InterPro" id="IPR011009">
    <property type="entry name" value="Kinase-like_dom_sf"/>
</dbReference>
<dbReference type="Proteomes" id="UP000807353">
    <property type="component" value="Unassembled WGS sequence"/>
</dbReference>
<evidence type="ECO:0000256" key="1">
    <source>
        <dbReference type="SAM" id="SignalP"/>
    </source>
</evidence>
<dbReference type="Gene3D" id="3.30.200.20">
    <property type="entry name" value="Phosphorylase Kinase, domain 1"/>
    <property type="match status" value="1"/>
</dbReference>
<comment type="caution">
    <text evidence="2">The sequence shown here is derived from an EMBL/GenBank/DDBJ whole genome shotgun (WGS) entry which is preliminary data.</text>
</comment>
<keyword evidence="1" id="KW-0732">Signal</keyword>
<dbReference type="AlphaFoldDB" id="A0A9P5XXL5"/>
<dbReference type="Gene3D" id="1.10.510.10">
    <property type="entry name" value="Transferase(Phosphotransferase) domain 1"/>
    <property type="match status" value="1"/>
</dbReference>
<sequence length="404" mass="47609">MLNIRPFFVFLVIPVAVCTWRRPRVVQLQTLRERIIWTVRSWLWDYPVPLDTSRWQLSDPENTELYGREARTIIHAWKFLRPFFASHGYTLYRSQPPKIFDLLPAPVAKPTESHVDFKFPYARRIYEHDEEIMFPFVSLRVWPARDEKGRDVVIRLVSGREPSDELKIIQRLNTDRARADPRNHSIRILEYIYFDGLVFIVMPRWDQSFNPDFHTVAELFHFTETFLEAFDFLHEYRIAHTDFLEQNTGINVLVNTNATHLTGLRDLSSTRYAIFDFGGSSIYPEDTVIEDVRSNEFFNFRLRGYETPPGPCNPFEVDILFLGCTLERWVRHIVDIVPTIGPFFDSMVTSDTSKRFTARQALEEFKRIRSSSSPSQLNSLVTNRFWNDGVVGTKVQFPTKLRLW</sequence>
<reference evidence="2" key="1">
    <citation type="submission" date="2020-11" db="EMBL/GenBank/DDBJ databases">
        <authorList>
            <consortium name="DOE Joint Genome Institute"/>
            <person name="Ahrendt S."/>
            <person name="Riley R."/>
            <person name="Andreopoulos W."/>
            <person name="Labutti K."/>
            <person name="Pangilinan J."/>
            <person name="Ruiz-Duenas F.J."/>
            <person name="Barrasa J.M."/>
            <person name="Sanchez-Garcia M."/>
            <person name="Camarero S."/>
            <person name="Miyauchi S."/>
            <person name="Serrano A."/>
            <person name="Linde D."/>
            <person name="Babiker R."/>
            <person name="Drula E."/>
            <person name="Ayuso-Fernandez I."/>
            <person name="Pacheco R."/>
            <person name="Padilla G."/>
            <person name="Ferreira P."/>
            <person name="Barriuso J."/>
            <person name="Kellner H."/>
            <person name="Castanera R."/>
            <person name="Alfaro M."/>
            <person name="Ramirez L."/>
            <person name="Pisabarro A.G."/>
            <person name="Kuo A."/>
            <person name="Tritt A."/>
            <person name="Lipzen A."/>
            <person name="He G."/>
            <person name="Yan M."/>
            <person name="Ng V."/>
            <person name="Cullen D."/>
            <person name="Martin F."/>
            <person name="Rosso M.-N."/>
            <person name="Henrissat B."/>
            <person name="Hibbett D."/>
            <person name="Martinez A.T."/>
            <person name="Grigoriev I.V."/>
        </authorList>
    </citation>
    <scope>NUCLEOTIDE SEQUENCE</scope>
    <source>
        <strain evidence="2">CBS 247.69</strain>
    </source>
</reference>